<feature type="transmembrane region" description="Helical" evidence="1">
    <location>
        <begin position="6"/>
        <end position="26"/>
    </location>
</feature>
<keyword evidence="1" id="KW-0812">Transmembrane</keyword>
<organism evidence="2 3">
    <name type="scientific">Vagococcus carniphilus</name>
    <dbReference type="NCBI Taxonomy" id="218144"/>
    <lineage>
        <taxon>Bacteria</taxon>
        <taxon>Bacillati</taxon>
        <taxon>Bacillota</taxon>
        <taxon>Bacilli</taxon>
        <taxon>Lactobacillales</taxon>
        <taxon>Enterococcaceae</taxon>
        <taxon>Vagococcus</taxon>
    </lineage>
</organism>
<evidence type="ECO:0000256" key="1">
    <source>
        <dbReference type="SAM" id="Phobius"/>
    </source>
</evidence>
<sequence>MEDLGILVSIVGFCLLSFRFTDFIQYLSKWQKLGFVLLFVGLIIMVFFFNFIDSIDSFLRGFSEGFNGE</sequence>
<accession>A0A430B9I8</accession>
<keyword evidence="3" id="KW-1185">Reference proteome</keyword>
<keyword evidence="1" id="KW-1133">Transmembrane helix</keyword>
<comment type="caution">
    <text evidence="2">The sequence shown here is derived from an EMBL/GenBank/DDBJ whole genome shotgun (WGS) entry which is preliminary data.</text>
</comment>
<feature type="transmembrane region" description="Helical" evidence="1">
    <location>
        <begin position="33"/>
        <end position="52"/>
    </location>
</feature>
<dbReference type="EMBL" id="NGKB01000001">
    <property type="protein sequence ID" value="RSU16928.1"/>
    <property type="molecule type" value="Genomic_DNA"/>
</dbReference>
<evidence type="ECO:0000313" key="2">
    <source>
        <dbReference type="EMBL" id="RSU16928.1"/>
    </source>
</evidence>
<dbReference type="AlphaFoldDB" id="A0A430B9I8"/>
<evidence type="ECO:0008006" key="4">
    <source>
        <dbReference type="Google" id="ProtNLM"/>
    </source>
</evidence>
<dbReference type="OrthoDB" id="10004028at2"/>
<dbReference type="Proteomes" id="UP000288028">
    <property type="component" value="Unassembled WGS sequence"/>
</dbReference>
<dbReference type="RefSeq" id="WP_126791252.1">
    <property type="nucleotide sequence ID" value="NZ_CP060720.1"/>
</dbReference>
<proteinExistence type="predicted"/>
<reference evidence="2 3" key="1">
    <citation type="submission" date="2017-05" db="EMBL/GenBank/DDBJ databases">
        <title>Vagococcus spp. assemblies.</title>
        <authorList>
            <person name="Gulvik C.A."/>
        </authorList>
    </citation>
    <scope>NUCLEOTIDE SEQUENCE [LARGE SCALE GENOMIC DNA]</scope>
    <source>
        <strain evidence="2 3">SS1714</strain>
    </source>
</reference>
<keyword evidence="1" id="KW-0472">Membrane</keyword>
<protein>
    <recommendedName>
        <fullName evidence="4">Stage III sporulation protein AC</fullName>
    </recommendedName>
</protein>
<gene>
    <name evidence="2" type="ORF">CBF28_01710</name>
</gene>
<dbReference type="GeneID" id="95579708"/>
<name>A0A430B9I8_9ENTE</name>
<evidence type="ECO:0000313" key="3">
    <source>
        <dbReference type="Proteomes" id="UP000288028"/>
    </source>
</evidence>